<dbReference type="NCBIfam" id="TIGR00062">
    <property type="entry name" value="L27"/>
    <property type="match status" value="1"/>
</dbReference>
<sequence length="107" mass="11831">MAHRKAGGSAKNLKDSQPKYLGIKIADGQRVKTGGIIYRQRGTKIEAGKNVGVGRDHTLFALKDGTVKFRNKRKVHFNGTTKNKKLVDVILESQKLVKSKVSKVESQ</sequence>
<keyword evidence="2 5" id="KW-0689">Ribosomal protein</keyword>
<dbReference type="InterPro" id="IPR001684">
    <property type="entry name" value="Ribosomal_bL27"/>
</dbReference>
<evidence type="ECO:0000313" key="7">
    <source>
        <dbReference type="Proteomes" id="UP000231143"/>
    </source>
</evidence>
<dbReference type="SUPFAM" id="SSF110324">
    <property type="entry name" value="Ribosomal L27 protein-like"/>
    <property type="match status" value="1"/>
</dbReference>
<accession>A0A2H0DY51</accession>
<proteinExistence type="inferred from homology"/>
<dbReference type="GO" id="GO:0003735">
    <property type="term" value="F:structural constituent of ribosome"/>
    <property type="evidence" value="ECO:0007669"/>
    <property type="project" value="InterPro"/>
</dbReference>
<dbReference type="FunFam" id="2.40.50.100:FF:000060">
    <property type="entry name" value="Apicoplast ribosomal protein L27"/>
    <property type="match status" value="1"/>
</dbReference>
<comment type="similarity">
    <text evidence="1 5">Belongs to the bacterial ribosomal protein bL27 family.</text>
</comment>
<evidence type="ECO:0000256" key="2">
    <source>
        <dbReference type="ARBA" id="ARBA00022980"/>
    </source>
</evidence>
<comment type="caution">
    <text evidence="6">The sequence shown here is derived from an EMBL/GenBank/DDBJ whole genome shotgun (WGS) entry which is preliminary data.</text>
</comment>
<dbReference type="Proteomes" id="UP000231143">
    <property type="component" value="Unassembled WGS sequence"/>
</dbReference>
<dbReference type="PANTHER" id="PTHR15893">
    <property type="entry name" value="RIBOSOMAL PROTEIN L27"/>
    <property type="match status" value="1"/>
</dbReference>
<dbReference type="GO" id="GO:0022625">
    <property type="term" value="C:cytosolic large ribosomal subunit"/>
    <property type="evidence" value="ECO:0007669"/>
    <property type="project" value="TreeGrafter"/>
</dbReference>
<dbReference type="AlphaFoldDB" id="A0A2H0DY51"/>
<dbReference type="Gene3D" id="2.40.50.100">
    <property type="match status" value="1"/>
</dbReference>
<dbReference type="InterPro" id="IPR018261">
    <property type="entry name" value="Ribosomal_bL27_CS"/>
</dbReference>
<dbReference type="PANTHER" id="PTHR15893:SF0">
    <property type="entry name" value="LARGE RIBOSOMAL SUBUNIT PROTEIN BL27M"/>
    <property type="match status" value="1"/>
</dbReference>
<dbReference type="Pfam" id="PF01016">
    <property type="entry name" value="Ribosomal_L27"/>
    <property type="match status" value="1"/>
</dbReference>
<evidence type="ECO:0000256" key="5">
    <source>
        <dbReference type="HAMAP-Rule" id="MF_00539"/>
    </source>
</evidence>
<dbReference type="PROSITE" id="PS00831">
    <property type="entry name" value="RIBOSOMAL_L27"/>
    <property type="match status" value="1"/>
</dbReference>
<evidence type="ECO:0000256" key="1">
    <source>
        <dbReference type="ARBA" id="ARBA00010797"/>
    </source>
</evidence>
<dbReference type="EMBL" id="PCTT01000040">
    <property type="protein sequence ID" value="PIP86921.1"/>
    <property type="molecule type" value="Genomic_DNA"/>
</dbReference>
<keyword evidence="3 5" id="KW-0687">Ribonucleoprotein</keyword>
<gene>
    <name evidence="5" type="primary">rpmA</name>
    <name evidence="6" type="ORF">COW81_03055</name>
</gene>
<organism evidence="6 7">
    <name type="scientific">Candidatus Campbellbacteria bacterium CG22_combo_CG10-13_8_21_14_all_36_13</name>
    <dbReference type="NCBI Taxonomy" id="1974529"/>
    <lineage>
        <taxon>Bacteria</taxon>
        <taxon>Candidatus Campbelliibacteriota</taxon>
    </lineage>
</organism>
<name>A0A2H0DY51_9BACT</name>
<dbReference type="PRINTS" id="PR00063">
    <property type="entry name" value="RIBOSOMALL27"/>
</dbReference>
<dbReference type="HAMAP" id="MF_00539">
    <property type="entry name" value="Ribosomal_bL27"/>
    <property type="match status" value="1"/>
</dbReference>
<evidence type="ECO:0000256" key="4">
    <source>
        <dbReference type="ARBA" id="ARBA00035175"/>
    </source>
</evidence>
<evidence type="ECO:0000313" key="6">
    <source>
        <dbReference type="EMBL" id="PIP86921.1"/>
    </source>
</evidence>
<reference evidence="6 7" key="1">
    <citation type="submission" date="2017-09" db="EMBL/GenBank/DDBJ databases">
        <title>Depth-based differentiation of microbial function through sediment-hosted aquifers and enrichment of novel symbionts in the deep terrestrial subsurface.</title>
        <authorList>
            <person name="Probst A.J."/>
            <person name="Ladd B."/>
            <person name="Jarett J.K."/>
            <person name="Geller-Mcgrath D.E."/>
            <person name="Sieber C.M."/>
            <person name="Emerson J.B."/>
            <person name="Anantharaman K."/>
            <person name="Thomas B.C."/>
            <person name="Malmstrom R."/>
            <person name="Stieglmeier M."/>
            <person name="Klingl A."/>
            <person name="Woyke T."/>
            <person name="Ryan C.M."/>
            <person name="Banfield J.F."/>
        </authorList>
    </citation>
    <scope>NUCLEOTIDE SEQUENCE [LARGE SCALE GENOMIC DNA]</scope>
    <source>
        <strain evidence="6">CG22_combo_CG10-13_8_21_14_all_36_13</strain>
    </source>
</reference>
<evidence type="ECO:0000256" key="3">
    <source>
        <dbReference type="ARBA" id="ARBA00023274"/>
    </source>
</evidence>
<protein>
    <recommendedName>
        <fullName evidence="4 5">Large ribosomal subunit protein bL27</fullName>
    </recommendedName>
</protein>
<dbReference type="GO" id="GO:0006412">
    <property type="term" value="P:translation"/>
    <property type="evidence" value="ECO:0007669"/>
    <property type="project" value="UniProtKB-UniRule"/>
</dbReference>